<dbReference type="AlphaFoldDB" id="J8ZQG4"/>
<feature type="signal peptide" evidence="4">
    <location>
        <begin position="1"/>
        <end position="17"/>
    </location>
</feature>
<evidence type="ECO:0000256" key="4">
    <source>
        <dbReference type="RuleBase" id="RU363019"/>
    </source>
</evidence>
<comment type="function">
    <text evidence="4">PPIases accelerate the folding of proteins. It catalyzes the cis-trans isomerization of proline imidic peptide bonds in oligopeptides.</text>
</comment>
<dbReference type="PANTHER" id="PTHR11071:SF561">
    <property type="entry name" value="PEPTIDYL-PROLYL CIS-TRANS ISOMERASE D-RELATED"/>
    <property type="match status" value="1"/>
</dbReference>
<comment type="catalytic activity">
    <reaction evidence="1 4">
        <text>[protein]-peptidylproline (omega=180) = [protein]-peptidylproline (omega=0)</text>
        <dbReference type="Rhea" id="RHEA:16237"/>
        <dbReference type="Rhea" id="RHEA-COMP:10747"/>
        <dbReference type="Rhea" id="RHEA-COMP:10748"/>
        <dbReference type="ChEBI" id="CHEBI:83833"/>
        <dbReference type="ChEBI" id="CHEBI:83834"/>
        <dbReference type="EC" id="5.2.1.8"/>
    </reaction>
</comment>
<keyword evidence="2 4" id="KW-0697">Rotamase</keyword>
<dbReference type="EC" id="5.2.1.8" evidence="4"/>
<dbReference type="InParanoid" id="J8ZQG4"/>
<protein>
    <recommendedName>
        <fullName evidence="4">Peptidyl-prolyl cis-trans isomerase</fullName>
        <shortName evidence="4">PPIase</shortName>
        <ecNumber evidence="4">5.2.1.8</ecNumber>
    </recommendedName>
</protein>
<organism evidence="6 7">
    <name type="scientific">Edhazardia aedis (strain USNM 41457)</name>
    <name type="common">Microsporidian parasite</name>
    <dbReference type="NCBI Taxonomy" id="1003232"/>
    <lineage>
        <taxon>Eukaryota</taxon>
        <taxon>Fungi</taxon>
        <taxon>Fungi incertae sedis</taxon>
        <taxon>Microsporidia</taxon>
        <taxon>Edhazardia</taxon>
    </lineage>
</organism>
<evidence type="ECO:0000256" key="1">
    <source>
        <dbReference type="ARBA" id="ARBA00000971"/>
    </source>
</evidence>
<evidence type="ECO:0000313" key="7">
    <source>
        <dbReference type="Proteomes" id="UP000003163"/>
    </source>
</evidence>
<dbReference type="GO" id="GO:0003755">
    <property type="term" value="F:peptidyl-prolyl cis-trans isomerase activity"/>
    <property type="evidence" value="ECO:0007669"/>
    <property type="project" value="UniProtKB-UniRule"/>
</dbReference>
<dbReference type="EMBL" id="AFBI03000101">
    <property type="protein sequence ID" value="EJW01943.1"/>
    <property type="molecule type" value="Genomic_DNA"/>
</dbReference>
<feature type="domain" description="PPIase cyclophilin-type" evidence="5">
    <location>
        <begin position="33"/>
        <end position="193"/>
    </location>
</feature>
<dbReference type="GO" id="GO:0016018">
    <property type="term" value="F:cyclosporin A binding"/>
    <property type="evidence" value="ECO:0007669"/>
    <property type="project" value="TreeGrafter"/>
</dbReference>
<dbReference type="Gene3D" id="2.40.100.10">
    <property type="entry name" value="Cyclophilin-like"/>
    <property type="match status" value="1"/>
</dbReference>
<evidence type="ECO:0000256" key="3">
    <source>
        <dbReference type="ARBA" id="ARBA00023235"/>
    </source>
</evidence>
<keyword evidence="4" id="KW-0732">Signal</keyword>
<feature type="chain" id="PRO_5006526796" description="Peptidyl-prolyl cis-trans isomerase" evidence="4">
    <location>
        <begin position="18"/>
        <end position="211"/>
    </location>
</feature>
<keyword evidence="7" id="KW-1185">Reference proteome</keyword>
<evidence type="ECO:0000256" key="2">
    <source>
        <dbReference type="ARBA" id="ARBA00023110"/>
    </source>
</evidence>
<proteinExistence type="inferred from homology"/>
<dbReference type="GO" id="GO:0006457">
    <property type="term" value="P:protein folding"/>
    <property type="evidence" value="ECO:0007669"/>
    <property type="project" value="InterPro"/>
</dbReference>
<dbReference type="STRING" id="1003232.J8ZQG4"/>
<accession>J8ZQG4</accession>
<keyword evidence="3 4" id="KW-0413">Isomerase</keyword>
<evidence type="ECO:0000313" key="6">
    <source>
        <dbReference type="EMBL" id="EJW01943.1"/>
    </source>
</evidence>
<dbReference type="Proteomes" id="UP000003163">
    <property type="component" value="Unassembled WGS sequence"/>
</dbReference>
<dbReference type="PRINTS" id="PR00153">
    <property type="entry name" value="CSAPPISMRASE"/>
</dbReference>
<dbReference type="PANTHER" id="PTHR11071">
    <property type="entry name" value="PEPTIDYL-PROLYL CIS-TRANS ISOMERASE"/>
    <property type="match status" value="1"/>
</dbReference>
<dbReference type="InterPro" id="IPR020892">
    <property type="entry name" value="Cyclophilin-type_PPIase_CS"/>
</dbReference>
<dbReference type="Pfam" id="PF00160">
    <property type="entry name" value="Pro_isomerase"/>
    <property type="match status" value="1"/>
</dbReference>
<dbReference type="GO" id="GO:0005737">
    <property type="term" value="C:cytoplasm"/>
    <property type="evidence" value="ECO:0007669"/>
    <property type="project" value="TreeGrafter"/>
</dbReference>
<sequence>MKVQWIQFLILAFQCAGKNSPEVTHEVIFKVKYMPKGTTETVEKEIVINLYGKVCPKTVSNFYKYATNSEPHLNYKDCEFHRVMKNFMIQGGNLEGKKTGNDKSEAVIEFKDENFILSHEIGCISMANRGPNTNTSQFFITVAETPWLNGRHVVFGKVKDDASKNVAKEISMVDKFKDGQTPIHPITIVESKGVQFVEIEQEESEIRKDEL</sequence>
<dbReference type="OMA" id="ISFINGY"/>
<gene>
    <name evidence="6" type="ORF">EDEG_03587</name>
</gene>
<dbReference type="InterPro" id="IPR029000">
    <property type="entry name" value="Cyclophilin-like_dom_sf"/>
</dbReference>
<reference evidence="6 7" key="1">
    <citation type="submission" date="2011-08" db="EMBL/GenBank/DDBJ databases">
        <authorList>
            <person name="Liu Z.J."/>
            <person name="Shi F.L."/>
            <person name="Lu J.Q."/>
            <person name="Li M."/>
            <person name="Wang Z.L."/>
        </authorList>
    </citation>
    <scope>NUCLEOTIDE SEQUENCE [LARGE SCALE GENOMIC DNA]</scope>
    <source>
        <strain evidence="6 7">USNM 41457</strain>
    </source>
</reference>
<reference evidence="7" key="2">
    <citation type="submission" date="2015-07" db="EMBL/GenBank/DDBJ databases">
        <title>Contrasting host-pathogen interactions and genome evolution in two generalist and specialist microsporidian pathogens of mosquitoes.</title>
        <authorList>
            <consortium name="The Broad Institute Genomics Platform"/>
            <consortium name="The Broad Institute Genome Sequencing Center for Infectious Disease"/>
            <person name="Cuomo C.A."/>
            <person name="Sanscrainte N.D."/>
            <person name="Goldberg J.M."/>
            <person name="Heiman D."/>
            <person name="Young S."/>
            <person name="Zeng Q."/>
            <person name="Becnel J.J."/>
            <person name="Birren B.W."/>
        </authorList>
    </citation>
    <scope>NUCLEOTIDE SEQUENCE [LARGE SCALE GENOMIC DNA]</scope>
    <source>
        <strain evidence="7">USNM 41457</strain>
    </source>
</reference>
<dbReference type="VEuPathDB" id="MicrosporidiaDB:EDEG_03587"/>
<evidence type="ECO:0000259" key="5">
    <source>
        <dbReference type="PROSITE" id="PS50072"/>
    </source>
</evidence>
<dbReference type="HOGENOM" id="CLU_012062_4_3_1"/>
<dbReference type="OrthoDB" id="193499at2759"/>
<name>J8ZQG4_EDHAE</name>
<dbReference type="PROSITE" id="PS50072">
    <property type="entry name" value="CSA_PPIASE_2"/>
    <property type="match status" value="1"/>
</dbReference>
<comment type="caution">
    <text evidence="6">The sequence shown here is derived from an EMBL/GenBank/DDBJ whole genome shotgun (WGS) entry which is preliminary data.</text>
</comment>
<dbReference type="PROSITE" id="PS00170">
    <property type="entry name" value="CSA_PPIASE_1"/>
    <property type="match status" value="1"/>
</dbReference>
<comment type="similarity">
    <text evidence="4">Belongs to the cyclophilin-type PPIase family.</text>
</comment>
<dbReference type="CDD" id="cd00317">
    <property type="entry name" value="cyclophilin"/>
    <property type="match status" value="1"/>
</dbReference>
<dbReference type="SUPFAM" id="SSF50891">
    <property type="entry name" value="Cyclophilin-like"/>
    <property type="match status" value="1"/>
</dbReference>
<dbReference type="InterPro" id="IPR002130">
    <property type="entry name" value="Cyclophilin-type_PPIase_dom"/>
</dbReference>